<dbReference type="EMBL" id="JAUSUP010000003">
    <property type="protein sequence ID" value="MDQ0351714.1"/>
    <property type="molecule type" value="Genomic_DNA"/>
</dbReference>
<comment type="caution">
    <text evidence="2">The sequence shown here is derived from an EMBL/GenBank/DDBJ whole genome shotgun (WGS) entry which is preliminary data.</text>
</comment>
<sequence>MKEYKKEIILILIPFIYGFIANTFMIILPPMLIQIVFGVFWFWVGMRFAKVKANHLKNILVGNSLWLISFLIYLWQFVLVNDEGRNTVLAMFSQHYPFTFISSGTQLSLMFSDMIHGTVLTIFSYLMMFIVFMGGYITSWIISKKMFNHNK</sequence>
<gene>
    <name evidence="2" type="ORF">J2R98_001531</name>
</gene>
<dbReference type="RefSeq" id="WP_307067662.1">
    <property type="nucleotide sequence ID" value="NZ_JAUSUP010000003.1"/>
</dbReference>
<evidence type="ECO:0000313" key="3">
    <source>
        <dbReference type="Proteomes" id="UP001236723"/>
    </source>
</evidence>
<accession>A0ABU0DTP8</accession>
<keyword evidence="1" id="KW-0812">Transmembrane</keyword>
<feature type="transmembrane region" description="Helical" evidence="1">
    <location>
        <begin position="119"/>
        <end position="142"/>
    </location>
</feature>
<feature type="transmembrane region" description="Helical" evidence="1">
    <location>
        <begin position="60"/>
        <end position="78"/>
    </location>
</feature>
<reference evidence="2 3" key="1">
    <citation type="submission" date="2023-07" db="EMBL/GenBank/DDBJ databases">
        <title>Genomic Encyclopedia of Type Strains, Phase IV (KMG-IV): sequencing the most valuable type-strain genomes for metagenomic binning, comparative biology and taxonomic classification.</title>
        <authorList>
            <person name="Goeker M."/>
        </authorList>
    </citation>
    <scope>NUCLEOTIDE SEQUENCE [LARGE SCALE GENOMIC DNA]</scope>
    <source>
        <strain evidence="2 3">DSM 15448</strain>
    </source>
</reference>
<organism evidence="2 3">
    <name type="scientific">Alkalibacillus filiformis</name>
    <dbReference type="NCBI Taxonomy" id="200990"/>
    <lineage>
        <taxon>Bacteria</taxon>
        <taxon>Bacillati</taxon>
        <taxon>Bacillota</taxon>
        <taxon>Bacilli</taxon>
        <taxon>Bacillales</taxon>
        <taxon>Bacillaceae</taxon>
        <taxon>Alkalibacillus</taxon>
    </lineage>
</organism>
<feature type="transmembrane region" description="Helical" evidence="1">
    <location>
        <begin position="31"/>
        <end position="48"/>
    </location>
</feature>
<evidence type="ECO:0000313" key="2">
    <source>
        <dbReference type="EMBL" id="MDQ0351714.1"/>
    </source>
</evidence>
<keyword evidence="3" id="KW-1185">Reference proteome</keyword>
<protein>
    <recommendedName>
        <fullName evidence="4">DUF2062 domain-containing protein</fullName>
    </recommendedName>
</protein>
<keyword evidence="1" id="KW-0472">Membrane</keyword>
<keyword evidence="1" id="KW-1133">Transmembrane helix</keyword>
<dbReference type="Proteomes" id="UP001236723">
    <property type="component" value="Unassembled WGS sequence"/>
</dbReference>
<name>A0ABU0DTP8_9BACI</name>
<proteinExistence type="predicted"/>
<evidence type="ECO:0000256" key="1">
    <source>
        <dbReference type="SAM" id="Phobius"/>
    </source>
</evidence>
<feature type="transmembrane region" description="Helical" evidence="1">
    <location>
        <begin position="7"/>
        <end position="25"/>
    </location>
</feature>
<evidence type="ECO:0008006" key="4">
    <source>
        <dbReference type="Google" id="ProtNLM"/>
    </source>
</evidence>